<feature type="region of interest" description="Disordered" evidence="1">
    <location>
        <begin position="33"/>
        <end position="109"/>
    </location>
</feature>
<dbReference type="AlphaFoldDB" id="A0A5N7AAH3"/>
<proteinExistence type="predicted"/>
<feature type="compositionally biased region" description="Polar residues" evidence="1">
    <location>
        <begin position="41"/>
        <end position="96"/>
    </location>
</feature>
<name>A0A5N7AAH3_9EURO</name>
<reference evidence="2 3" key="1">
    <citation type="submission" date="2019-04" db="EMBL/GenBank/DDBJ databases">
        <title>Friends and foes A comparative genomics studyof 23 Aspergillus species from section Flavi.</title>
        <authorList>
            <consortium name="DOE Joint Genome Institute"/>
            <person name="Kjaerbolling I."/>
            <person name="Vesth T."/>
            <person name="Frisvad J.C."/>
            <person name="Nybo J.L."/>
            <person name="Theobald S."/>
            <person name="Kildgaard S."/>
            <person name="Isbrandt T."/>
            <person name="Kuo A."/>
            <person name="Sato A."/>
            <person name="Lyhne E.K."/>
            <person name="Kogle M.E."/>
            <person name="Wiebenga A."/>
            <person name="Kun R.S."/>
            <person name="Lubbers R.J."/>
            <person name="Makela M.R."/>
            <person name="Barry K."/>
            <person name="Chovatia M."/>
            <person name="Clum A."/>
            <person name="Daum C."/>
            <person name="Haridas S."/>
            <person name="He G."/>
            <person name="LaButti K."/>
            <person name="Lipzen A."/>
            <person name="Mondo S."/>
            <person name="Riley R."/>
            <person name="Salamov A."/>
            <person name="Simmons B.A."/>
            <person name="Magnuson J.K."/>
            <person name="Henrissat B."/>
            <person name="Mortensen U.H."/>
            <person name="Larsen T.O."/>
            <person name="Devries R.P."/>
            <person name="Grigoriev I.V."/>
            <person name="Machida M."/>
            <person name="Baker S.E."/>
            <person name="Andersen M.R."/>
        </authorList>
    </citation>
    <scope>NUCLEOTIDE SEQUENCE [LARGE SCALE GENOMIC DNA]</scope>
    <source>
        <strain evidence="2 3">CBS 763.97</strain>
    </source>
</reference>
<evidence type="ECO:0000256" key="1">
    <source>
        <dbReference type="SAM" id="MobiDB-lite"/>
    </source>
</evidence>
<dbReference type="RefSeq" id="XP_031929247.1">
    <property type="nucleotide sequence ID" value="XM_032066412.1"/>
</dbReference>
<dbReference type="GeneID" id="43650858"/>
<sequence length="109" mass="11677">MMIYSCSIFHVLHGRSGPHIVKHAINQVSYLAESKRKTDNQLHSPSSHIQQEETSGITGKSSGHSSIKVQPRPLSTISNPTPGSPTNRPSTTSSVADNLPSKGKFSLTG</sequence>
<evidence type="ECO:0000313" key="2">
    <source>
        <dbReference type="EMBL" id="KAE8366166.1"/>
    </source>
</evidence>
<gene>
    <name evidence="2" type="ORF">BDV27DRAFT_125793</name>
</gene>
<dbReference type="EMBL" id="ML737618">
    <property type="protein sequence ID" value="KAE8366166.1"/>
    <property type="molecule type" value="Genomic_DNA"/>
</dbReference>
<organism evidence="2 3">
    <name type="scientific">Aspergillus caelatus</name>
    <dbReference type="NCBI Taxonomy" id="61420"/>
    <lineage>
        <taxon>Eukaryota</taxon>
        <taxon>Fungi</taxon>
        <taxon>Dikarya</taxon>
        <taxon>Ascomycota</taxon>
        <taxon>Pezizomycotina</taxon>
        <taxon>Eurotiomycetes</taxon>
        <taxon>Eurotiomycetidae</taxon>
        <taxon>Eurotiales</taxon>
        <taxon>Aspergillaceae</taxon>
        <taxon>Aspergillus</taxon>
        <taxon>Aspergillus subgen. Circumdati</taxon>
    </lineage>
</organism>
<protein>
    <submittedName>
        <fullName evidence="2">Uncharacterized protein</fullName>
    </submittedName>
</protein>
<dbReference type="Proteomes" id="UP000326268">
    <property type="component" value="Unassembled WGS sequence"/>
</dbReference>
<accession>A0A5N7AAH3</accession>
<evidence type="ECO:0000313" key="3">
    <source>
        <dbReference type="Proteomes" id="UP000326268"/>
    </source>
</evidence>
<keyword evidence="3" id="KW-1185">Reference proteome</keyword>